<dbReference type="STRING" id="1235990.BMSBPS_0067"/>
<organism evidence="2 3">
    <name type="scientific">Candidatus Pantoea carbekii</name>
    <dbReference type="NCBI Taxonomy" id="1235990"/>
    <lineage>
        <taxon>Bacteria</taxon>
        <taxon>Pseudomonadati</taxon>
        <taxon>Pseudomonadota</taxon>
        <taxon>Gammaproteobacteria</taxon>
        <taxon>Enterobacterales</taxon>
        <taxon>Erwiniaceae</taxon>
        <taxon>Pantoea</taxon>
    </lineage>
</organism>
<dbReference type="GO" id="GO:0005829">
    <property type="term" value="C:cytosol"/>
    <property type="evidence" value="ECO:0007669"/>
    <property type="project" value="TreeGrafter"/>
</dbReference>
<dbReference type="RefSeq" id="WP_022564430.1">
    <property type="nucleotide sequence ID" value="NZ_CP010907.1"/>
</dbReference>
<dbReference type="Gene3D" id="3.30.910.20">
    <property type="entry name" value="Skp domain"/>
    <property type="match status" value="1"/>
</dbReference>
<dbReference type="GO" id="GO:0050821">
    <property type="term" value="P:protein stabilization"/>
    <property type="evidence" value="ECO:0007669"/>
    <property type="project" value="TreeGrafter"/>
</dbReference>
<dbReference type="PANTHER" id="PTHR35089">
    <property type="entry name" value="CHAPERONE PROTEIN SKP"/>
    <property type="match status" value="1"/>
</dbReference>
<dbReference type="InterPro" id="IPR005632">
    <property type="entry name" value="Chaperone_Skp"/>
</dbReference>
<dbReference type="KEGG" id="hhs:HHS_04410"/>
<dbReference type="PATRIC" id="fig|1235990.3.peg.437"/>
<dbReference type="KEGG" id="pck:BMSBPS_0067"/>
<reference evidence="2 3" key="1">
    <citation type="submission" date="2012-10" db="EMBL/GenBank/DDBJ databases">
        <title>Genome sequence of the symbiont of the pentatomidae stink bug Halyomorpha halys.</title>
        <authorList>
            <person name="Kobayashi H."/>
            <person name="Fujii-Muramatsu R."/>
            <person name="Takeishi K."/>
            <person name="Noda H."/>
        </authorList>
    </citation>
    <scope>NUCLEOTIDE SEQUENCE [LARGE SCALE GENOMIC DNA]</scope>
</reference>
<accession>U3U2P4</accession>
<evidence type="ECO:0000313" key="2">
    <source>
        <dbReference type="EMBL" id="BAO00411.1"/>
    </source>
</evidence>
<dbReference type="OrthoDB" id="7061584at2"/>
<proteinExistence type="inferred from homology"/>
<dbReference type="GO" id="GO:0051082">
    <property type="term" value="F:unfolded protein binding"/>
    <property type="evidence" value="ECO:0007669"/>
    <property type="project" value="InterPro"/>
</dbReference>
<dbReference type="Pfam" id="PF03938">
    <property type="entry name" value="OmpH"/>
    <property type="match status" value="1"/>
</dbReference>
<dbReference type="eggNOG" id="COG2825">
    <property type="taxonomic scope" value="Bacteria"/>
</dbReference>
<dbReference type="InterPro" id="IPR024930">
    <property type="entry name" value="Skp_dom_sf"/>
</dbReference>
<dbReference type="PIRSF" id="PIRSF002094">
    <property type="entry name" value="OMP26_Skp"/>
    <property type="match status" value="1"/>
</dbReference>
<dbReference type="SMART" id="SM00935">
    <property type="entry name" value="OmpH"/>
    <property type="match status" value="1"/>
</dbReference>
<dbReference type="EMBL" id="AP012554">
    <property type="protein sequence ID" value="BAO00411.1"/>
    <property type="molecule type" value="Genomic_DNA"/>
</dbReference>
<dbReference type="AlphaFoldDB" id="U3U2P4"/>
<sequence>MKKLLYAVAISFSLVFCVSIQAAEKIAVVNIYRVFKELPQSAIAAKDLENEFQGRSTELKNQEYELRKKIHKLQRDISILKPSERKRMEREIIMQREDFSNKAEAFDEDKHRRQTEERNKLLRRIRAAVKKVAESQGYDMVIDTDAIAYFSTKQEITSEVIKQVK</sequence>
<evidence type="ECO:0000256" key="1">
    <source>
        <dbReference type="PIRNR" id="PIRNR002094"/>
    </source>
</evidence>
<dbReference type="SUPFAM" id="SSF111384">
    <property type="entry name" value="OmpH-like"/>
    <property type="match status" value="1"/>
</dbReference>
<dbReference type="Proteomes" id="UP000016900">
    <property type="component" value="Chromosome"/>
</dbReference>
<gene>
    <name evidence="2" type="ORF">HHS_04410</name>
</gene>
<comment type="similarity">
    <text evidence="1">Belongs to the skp family.</text>
</comment>
<evidence type="ECO:0000313" key="3">
    <source>
        <dbReference type="Proteomes" id="UP000016900"/>
    </source>
</evidence>
<keyword evidence="3" id="KW-1185">Reference proteome</keyword>
<name>U3U2P4_9GAMM</name>
<dbReference type="PANTHER" id="PTHR35089:SF1">
    <property type="entry name" value="CHAPERONE PROTEIN SKP"/>
    <property type="match status" value="1"/>
</dbReference>
<protein>
    <submittedName>
        <fullName evidence="2">Uncharacterized protein</fullName>
    </submittedName>
</protein>